<dbReference type="SMART" id="SM00014">
    <property type="entry name" value="acidPPc"/>
    <property type="match status" value="1"/>
</dbReference>
<evidence type="ECO:0000256" key="7">
    <source>
        <dbReference type="SAM" id="Phobius"/>
    </source>
</evidence>
<dbReference type="CDD" id="cd01610">
    <property type="entry name" value="PAP2_like"/>
    <property type="match status" value="1"/>
</dbReference>
<feature type="transmembrane region" description="Helical" evidence="7">
    <location>
        <begin position="276"/>
        <end position="295"/>
    </location>
</feature>
<keyword evidence="3 7" id="KW-0812">Transmembrane</keyword>
<evidence type="ECO:0000313" key="10">
    <source>
        <dbReference type="Proteomes" id="UP000260665"/>
    </source>
</evidence>
<proteinExistence type="predicted"/>
<feature type="transmembrane region" description="Helical" evidence="7">
    <location>
        <begin position="109"/>
        <end position="129"/>
    </location>
</feature>
<keyword evidence="4" id="KW-0378">Hydrolase</keyword>
<feature type="transmembrane region" description="Helical" evidence="7">
    <location>
        <begin position="177"/>
        <end position="198"/>
    </location>
</feature>
<dbReference type="GO" id="GO:0005886">
    <property type="term" value="C:plasma membrane"/>
    <property type="evidence" value="ECO:0007669"/>
    <property type="project" value="UniProtKB-SubCell"/>
</dbReference>
<dbReference type="SUPFAM" id="SSF48317">
    <property type="entry name" value="Acid phosphatase/Vanadium-dependent haloperoxidase"/>
    <property type="match status" value="1"/>
</dbReference>
<evidence type="ECO:0000256" key="5">
    <source>
        <dbReference type="ARBA" id="ARBA00022989"/>
    </source>
</evidence>
<keyword evidence="10" id="KW-1185">Reference proteome</keyword>
<protein>
    <recommendedName>
        <fullName evidence="8">Phosphatidic acid phosphatase type 2/haloperoxidase domain-containing protein</fullName>
    </recommendedName>
</protein>
<dbReference type="EMBL" id="QFZK01000008">
    <property type="protein sequence ID" value="RFO96426.1"/>
    <property type="molecule type" value="Genomic_DNA"/>
</dbReference>
<name>A0A3E1RAN3_9BURK</name>
<dbReference type="GO" id="GO:0016787">
    <property type="term" value="F:hydrolase activity"/>
    <property type="evidence" value="ECO:0007669"/>
    <property type="project" value="UniProtKB-KW"/>
</dbReference>
<evidence type="ECO:0000259" key="8">
    <source>
        <dbReference type="SMART" id="SM00014"/>
    </source>
</evidence>
<evidence type="ECO:0000256" key="3">
    <source>
        <dbReference type="ARBA" id="ARBA00022692"/>
    </source>
</evidence>
<evidence type="ECO:0000256" key="2">
    <source>
        <dbReference type="ARBA" id="ARBA00022475"/>
    </source>
</evidence>
<dbReference type="Gene3D" id="1.20.144.10">
    <property type="entry name" value="Phosphatidic acid phosphatase type 2/haloperoxidase"/>
    <property type="match status" value="1"/>
</dbReference>
<comment type="caution">
    <text evidence="9">The sequence shown here is derived from an EMBL/GenBank/DDBJ whole genome shotgun (WGS) entry which is preliminary data.</text>
</comment>
<keyword evidence="2" id="KW-1003">Cell membrane</keyword>
<keyword evidence="5 7" id="KW-1133">Transmembrane helix</keyword>
<feature type="transmembrane region" description="Helical" evidence="7">
    <location>
        <begin position="253"/>
        <end position="270"/>
    </location>
</feature>
<accession>A0A3E1RAN3</accession>
<dbReference type="Proteomes" id="UP000260665">
    <property type="component" value="Unassembled WGS sequence"/>
</dbReference>
<dbReference type="InterPro" id="IPR000326">
    <property type="entry name" value="PAP2/HPO"/>
</dbReference>
<feature type="transmembrane region" description="Helical" evidence="7">
    <location>
        <begin position="149"/>
        <end position="170"/>
    </location>
</feature>
<dbReference type="AlphaFoldDB" id="A0A3E1RAN3"/>
<feature type="transmembrane region" description="Helical" evidence="7">
    <location>
        <begin position="218"/>
        <end position="241"/>
    </location>
</feature>
<feature type="transmembrane region" description="Helical" evidence="7">
    <location>
        <begin position="307"/>
        <end position="324"/>
    </location>
</feature>
<keyword evidence="6 7" id="KW-0472">Membrane</keyword>
<dbReference type="PANTHER" id="PTHR14969">
    <property type="entry name" value="SPHINGOSINE-1-PHOSPHATE PHOSPHOHYDROLASE"/>
    <property type="match status" value="1"/>
</dbReference>
<feature type="transmembrane region" description="Helical" evidence="7">
    <location>
        <begin position="336"/>
        <end position="353"/>
    </location>
</feature>
<dbReference type="Pfam" id="PF01569">
    <property type="entry name" value="PAP2"/>
    <property type="match status" value="1"/>
</dbReference>
<dbReference type="InterPro" id="IPR036938">
    <property type="entry name" value="PAP2/HPO_sf"/>
</dbReference>
<evidence type="ECO:0000256" key="1">
    <source>
        <dbReference type="ARBA" id="ARBA00004651"/>
    </source>
</evidence>
<sequence>MCCTTALTSLTCGPASWPRGAVRCWWTGRSCPMKPRWVPMALPNAAGWSARRFSAWAMPSPASIFMPAAAGPARPSRACAPCLSSRVRMQPVLRPHPDMRSMPFSLFPARLWLLPLLVFVLSAPLWLHVWEPGMFVFLNQLCLPVAAPVWTGLSLLGNGWGVLAVTAPLLRCAPRLMWAWVCAAPFAIVFARVGKAYLVSPRPAAEVDNAQMRIVGEVLHNVSMPSGHTTTAFAVASAIFFALTPRQRKRHGWILLLALGAGLSRIAVGAHWPGDVAVGISLGLLAGLLGNVLLASLPARCLDASHWSLRLLALLVLCAVYFLLTEELDFAENLPLQRLLAGVALLSVLAFAMRSARALKAS</sequence>
<gene>
    <name evidence="9" type="ORF">DIC66_13550</name>
</gene>
<organism evidence="9 10">
    <name type="scientific">Rhodoferax lacus</name>
    <dbReference type="NCBI Taxonomy" id="2184758"/>
    <lineage>
        <taxon>Bacteria</taxon>
        <taxon>Pseudomonadati</taxon>
        <taxon>Pseudomonadota</taxon>
        <taxon>Betaproteobacteria</taxon>
        <taxon>Burkholderiales</taxon>
        <taxon>Comamonadaceae</taxon>
        <taxon>Rhodoferax</taxon>
    </lineage>
</organism>
<evidence type="ECO:0000256" key="6">
    <source>
        <dbReference type="ARBA" id="ARBA00023136"/>
    </source>
</evidence>
<evidence type="ECO:0000313" key="9">
    <source>
        <dbReference type="EMBL" id="RFO96426.1"/>
    </source>
</evidence>
<reference evidence="9 10" key="1">
    <citation type="submission" date="2018-05" db="EMBL/GenBank/DDBJ databases">
        <title>Rhodoferax soyangensis sp.nov., isolated from an oligotrophic freshwater lake.</title>
        <authorList>
            <person name="Park M."/>
        </authorList>
    </citation>
    <scope>NUCLEOTIDE SEQUENCE [LARGE SCALE GENOMIC DNA]</scope>
    <source>
        <strain evidence="9 10">IMCC26218</strain>
    </source>
</reference>
<dbReference type="PANTHER" id="PTHR14969:SF62">
    <property type="entry name" value="DECAPRENYLPHOSPHORYL-5-PHOSPHORIBOSE PHOSPHATASE RV3807C-RELATED"/>
    <property type="match status" value="1"/>
</dbReference>
<comment type="subcellular location">
    <subcellularLocation>
        <location evidence="1">Cell membrane</location>
        <topology evidence="1">Multi-pass membrane protein</topology>
    </subcellularLocation>
</comment>
<feature type="domain" description="Phosphatidic acid phosphatase type 2/haloperoxidase" evidence="8">
    <location>
        <begin position="179"/>
        <end position="291"/>
    </location>
</feature>
<evidence type="ECO:0000256" key="4">
    <source>
        <dbReference type="ARBA" id="ARBA00022801"/>
    </source>
</evidence>